<evidence type="ECO:0000313" key="2">
    <source>
        <dbReference type="EMBL" id="GAA1381969.1"/>
    </source>
</evidence>
<sequence>MRSARAGRPVNARVTVVPSNSVSAARCAAVVPASSARSSAVPSCTATAPARSAAAIAAPSDSPPAAISGSPVTARTAGSSSSSGRSPGRSTVRCVPRCPPASGPCTTSASIPTASARRASSGEVTVPIWTVPTARSARASSAEGSPKVYETTGTGPASSPAILASQSSRSGAIASGRTTPCFPASGRSRSR</sequence>
<proteinExistence type="predicted"/>
<feature type="compositionally biased region" description="Low complexity" evidence="1">
    <location>
        <begin position="55"/>
        <end position="91"/>
    </location>
</feature>
<accession>A0ABP4IB49</accession>
<feature type="region of interest" description="Disordered" evidence="1">
    <location>
        <begin position="55"/>
        <end position="191"/>
    </location>
</feature>
<dbReference type="Proteomes" id="UP001499863">
    <property type="component" value="Unassembled WGS sequence"/>
</dbReference>
<feature type="compositionally biased region" description="Polar residues" evidence="1">
    <location>
        <begin position="104"/>
        <end position="113"/>
    </location>
</feature>
<name>A0ABP4IB49_9ACTN</name>
<comment type="caution">
    <text evidence="2">The sequence shown here is derived from an EMBL/GenBank/DDBJ whole genome shotgun (WGS) entry which is preliminary data.</text>
</comment>
<organism evidence="2 3">
    <name type="scientific">Kitasatospora putterlickiae</name>
    <dbReference type="NCBI Taxonomy" id="221725"/>
    <lineage>
        <taxon>Bacteria</taxon>
        <taxon>Bacillati</taxon>
        <taxon>Actinomycetota</taxon>
        <taxon>Actinomycetes</taxon>
        <taxon>Kitasatosporales</taxon>
        <taxon>Streptomycetaceae</taxon>
        <taxon>Kitasatospora</taxon>
    </lineage>
</organism>
<evidence type="ECO:0000256" key="1">
    <source>
        <dbReference type="SAM" id="MobiDB-lite"/>
    </source>
</evidence>
<reference evidence="3" key="1">
    <citation type="journal article" date="2019" name="Int. J. Syst. Evol. Microbiol.">
        <title>The Global Catalogue of Microorganisms (GCM) 10K type strain sequencing project: providing services to taxonomists for standard genome sequencing and annotation.</title>
        <authorList>
            <consortium name="The Broad Institute Genomics Platform"/>
            <consortium name="The Broad Institute Genome Sequencing Center for Infectious Disease"/>
            <person name="Wu L."/>
            <person name="Ma J."/>
        </authorList>
    </citation>
    <scope>NUCLEOTIDE SEQUENCE [LARGE SCALE GENOMIC DNA]</scope>
    <source>
        <strain evidence="3">JCM 12393</strain>
    </source>
</reference>
<gene>
    <name evidence="2" type="ORF">GCM10009639_00570</name>
</gene>
<keyword evidence="3" id="KW-1185">Reference proteome</keyword>
<protein>
    <submittedName>
        <fullName evidence="2">Uncharacterized protein</fullName>
    </submittedName>
</protein>
<dbReference type="EMBL" id="BAAAKJ010000002">
    <property type="protein sequence ID" value="GAA1381969.1"/>
    <property type="molecule type" value="Genomic_DNA"/>
</dbReference>
<evidence type="ECO:0000313" key="3">
    <source>
        <dbReference type="Proteomes" id="UP001499863"/>
    </source>
</evidence>